<dbReference type="EMBL" id="BPQB01000051">
    <property type="protein sequence ID" value="GJE95719.1"/>
    <property type="molecule type" value="Genomic_DNA"/>
</dbReference>
<evidence type="ECO:0000313" key="3">
    <source>
        <dbReference type="Proteomes" id="UP000703269"/>
    </source>
</evidence>
<name>A0A9P3GLM2_9APHY</name>
<dbReference type="AlphaFoldDB" id="A0A9P3GLM2"/>
<feature type="signal peptide" evidence="1">
    <location>
        <begin position="1"/>
        <end position="20"/>
    </location>
</feature>
<proteinExistence type="predicted"/>
<evidence type="ECO:0000313" key="2">
    <source>
        <dbReference type="EMBL" id="GJE95719.1"/>
    </source>
</evidence>
<keyword evidence="1" id="KW-0732">Signal</keyword>
<reference evidence="2 3" key="1">
    <citation type="submission" date="2021-08" db="EMBL/GenBank/DDBJ databases">
        <title>Draft Genome Sequence of Phanerochaete sordida strain YK-624.</title>
        <authorList>
            <person name="Mori T."/>
            <person name="Dohra H."/>
            <person name="Suzuki T."/>
            <person name="Kawagishi H."/>
            <person name="Hirai H."/>
        </authorList>
    </citation>
    <scope>NUCLEOTIDE SEQUENCE [LARGE SCALE GENOMIC DNA]</scope>
    <source>
        <strain evidence="2 3">YK-624</strain>
    </source>
</reference>
<accession>A0A9P3GLM2</accession>
<dbReference type="Proteomes" id="UP000703269">
    <property type="component" value="Unassembled WGS sequence"/>
</dbReference>
<feature type="chain" id="PRO_5040489259" evidence="1">
    <location>
        <begin position="21"/>
        <end position="81"/>
    </location>
</feature>
<organism evidence="2 3">
    <name type="scientific">Phanerochaete sordida</name>
    <dbReference type="NCBI Taxonomy" id="48140"/>
    <lineage>
        <taxon>Eukaryota</taxon>
        <taxon>Fungi</taxon>
        <taxon>Dikarya</taxon>
        <taxon>Basidiomycota</taxon>
        <taxon>Agaricomycotina</taxon>
        <taxon>Agaricomycetes</taxon>
        <taxon>Polyporales</taxon>
        <taxon>Phanerochaetaceae</taxon>
        <taxon>Phanerochaete</taxon>
    </lineage>
</organism>
<gene>
    <name evidence="2" type="ORF">PsYK624_119050</name>
</gene>
<evidence type="ECO:0000256" key="1">
    <source>
        <dbReference type="SAM" id="SignalP"/>
    </source>
</evidence>
<sequence>MFRTQAVVAVLSMLSAAIFAAEFAAGMPVLNVTLFNISAAAVSELQSDPFAGAPFVPPAVENVRNEDVDSSGRFIDLARAV</sequence>
<comment type="caution">
    <text evidence="2">The sequence shown here is derived from an EMBL/GenBank/DDBJ whole genome shotgun (WGS) entry which is preliminary data.</text>
</comment>
<keyword evidence="3" id="KW-1185">Reference proteome</keyword>
<protein>
    <submittedName>
        <fullName evidence="2">Uncharacterized protein</fullName>
    </submittedName>
</protein>